<proteinExistence type="predicted"/>
<gene>
    <name evidence="1" type="ORF">V6N11_029307</name>
</gene>
<name>A0ABR2NEK2_9ROSI</name>
<accession>A0ABR2NEK2</accession>
<comment type="caution">
    <text evidence="1">The sequence shown here is derived from an EMBL/GenBank/DDBJ whole genome shotgun (WGS) entry which is preliminary data.</text>
</comment>
<reference evidence="1 2" key="1">
    <citation type="journal article" date="2024" name="G3 (Bethesda)">
        <title>Genome assembly of Hibiscus sabdariffa L. provides insights into metabolisms of medicinal natural products.</title>
        <authorList>
            <person name="Kim T."/>
        </authorList>
    </citation>
    <scope>NUCLEOTIDE SEQUENCE [LARGE SCALE GENOMIC DNA]</scope>
    <source>
        <strain evidence="1">TK-2024</strain>
        <tissue evidence="1">Old leaves</tissue>
    </source>
</reference>
<evidence type="ECO:0000313" key="2">
    <source>
        <dbReference type="Proteomes" id="UP001396334"/>
    </source>
</evidence>
<organism evidence="1 2">
    <name type="scientific">Hibiscus sabdariffa</name>
    <name type="common">roselle</name>
    <dbReference type="NCBI Taxonomy" id="183260"/>
    <lineage>
        <taxon>Eukaryota</taxon>
        <taxon>Viridiplantae</taxon>
        <taxon>Streptophyta</taxon>
        <taxon>Embryophyta</taxon>
        <taxon>Tracheophyta</taxon>
        <taxon>Spermatophyta</taxon>
        <taxon>Magnoliopsida</taxon>
        <taxon>eudicotyledons</taxon>
        <taxon>Gunneridae</taxon>
        <taxon>Pentapetalae</taxon>
        <taxon>rosids</taxon>
        <taxon>malvids</taxon>
        <taxon>Malvales</taxon>
        <taxon>Malvaceae</taxon>
        <taxon>Malvoideae</taxon>
        <taxon>Hibiscus</taxon>
    </lineage>
</organism>
<protein>
    <submittedName>
        <fullName evidence="1">Uncharacterized protein</fullName>
    </submittedName>
</protein>
<dbReference type="EMBL" id="JBBPBN010000161">
    <property type="protein sequence ID" value="KAK8974601.1"/>
    <property type="molecule type" value="Genomic_DNA"/>
</dbReference>
<keyword evidence="2" id="KW-1185">Reference proteome</keyword>
<sequence length="98" mass="10797">MDHCWVLKHGHGSIAHVGTGLQSWSIKWADEGLFRRTGSVKTKPISRFKDPRVELKGGRGQLVLHFGNSQSKQKGQNPSCSLSRFTAAVACPSPLPFR</sequence>
<dbReference type="Proteomes" id="UP001396334">
    <property type="component" value="Unassembled WGS sequence"/>
</dbReference>
<evidence type="ECO:0000313" key="1">
    <source>
        <dbReference type="EMBL" id="KAK8974601.1"/>
    </source>
</evidence>